<keyword evidence="1" id="KW-0347">Helicase</keyword>
<name>A0A6L2NHT3_TANCI</name>
<sequence>MSVRALKLNYPQILNTTVAAPLSPPFTFTIVAPPLLPSLRSPLPSLHHLFCRRQPSPSLHRLFCRYHPDCCNPIMVNVKGTFSGTLVNGADVVKVVTDIAYITDVAPVFHVLTHSQEKWTRTCGNIQKPEVINSSLIYRVRALVCAPSNSALDKIVLILLRPGVGDENDPIYTS</sequence>
<comment type="caution">
    <text evidence="1">The sequence shown here is derived from an EMBL/GenBank/DDBJ whole genome shotgun (WGS) entry which is preliminary data.</text>
</comment>
<accession>A0A6L2NHT3</accession>
<dbReference type="EMBL" id="BKCJ010009040">
    <property type="protein sequence ID" value="GEU85117.1"/>
    <property type="molecule type" value="Genomic_DNA"/>
</dbReference>
<reference evidence="1" key="1">
    <citation type="journal article" date="2019" name="Sci. Rep.">
        <title>Draft genome of Tanacetum cinerariifolium, the natural source of mosquito coil.</title>
        <authorList>
            <person name="Yamashiro T."/>
            <person name="Shiraishi A."/>
            <person name="Satake H."/>
            <person name="Nakayama K."/>
        </authorList>
    </citation>
    <scope>NUCLEOTIDE SEQUENCE</scope>
</reference>
<keyword evidence="1" id="KW-0378">Hydrolase</keyword>
<organism evidence="1">
    <name type="scientific">Tanacetum cinerariifolium</name>
    <name type="common">Dalmatian daisy</name>
    <name type="synonym">Chrysanthemum cinerariifolium</name>
    <dbReference type="NCBI Taxonomy" id="118510"/>
    <lineage>
        <taxon>Eukaryota</taxon>
        <taxon>Viridiplantae</taxon>
        <taxon>Streptophyta</taxon>
        <taxon>Embryophyta</taxon>
        <taxon>Tracheophyta</taxon>
        <taxon>Spermatophyta</taxon>
        <taxon>Magnoliopsida</taxon>
        <taxon>eudicotyledons</taxon>
        <taxon>Gunneridae</taxon>
        <taxon>Pentapetalae</taxon>
        <taxon>asterids</taxon>
        <taxon>campanulids</taxon>
        <taxon>Asterales</taxon>
        <taxon>Asteraceae</taxon>
        <taxon>Asteroideae</taxon>
        <taxon>Anthemideae</taxon>
        <taxon>Anthemidinae</taxon>
        <taxon>Tanacetum</taxon>
    </lineage>
</organism>
<gene>
    <name evidence="1" type="ORF">Tci_057095</name>
</gene>
<protein>
    <submittedName>
        <fullName evidence="1">Probable helicase MAGATAMA 3</fullName>
    </submittedName>
</protein>
<proteinExistence type="predicted"/>
<evidence type="ECO:0000313" key="1">
    <source>
        <dbReference type="EMBL" id="GEU85117.1"/>
    </source>
</evidence>
<dbReference type="AlphaFoldDB" id="A0A6L2NHT3"/>
<keyword evidence="1" id="KW-0547">Nucleotide-binding</keyword>
<dbReference type="GO" id="GO:0004386">
    <property type="term" value="F:helicase activity"/>
    <property type="evidence" value="ECO:0007669"/>
    <property type="project" value="UniProtKB-KW"/>
</dbReference>
<keyword evidence="1" id="KW-0067">ATP-binding</keyword>